<dbReference type="Proteomes" id="UP000768567">
    <property type="component" value="Unassembled WGS sequence"/>
</dbReference>
<keyword evidence="1" id="KW-1133">Transmembrane helix</keyword>
<comment type="caution">
    <text evidence="2">The sequence shown here is derived from an EMBL/GenBank/DDBJ whole genome shotgun (WGS) entry which is preliminary data.</text>
</comment>
<dbReference type="EMBL" id="JADCKC010000002">
    <property type="protein sequence ID" value="MBE5037972.1"/>
    <property type="molecule type" value="Genomic_DNA"/>
</dbReference>
<accession>A0ABR9R4C6</accession>
<sequence>MKNSLFKDKSYGFFVTLALIAVTVVAAIVYTVLYNGSRYFSAPATGFLLGGAVVALAMCFTKAAKWACAVLALADFIGLLFYIYGIYFYVSVVMVGIQASTFNWQFQLCTVLFAALLVVNVVNVFLKQVKEKEE</sequence>
<protein>
    <submittedName>
        <fullName evidence="2">Uncharacterized protein</fullName>
    </submittedName>
</protein>
<proteinExistence type="predicted"/>
<evidence type="ECO:0000313" key="3">
    <source>
        <dbReference type="Proteomes" id="UP000768567"/>
    </source>
</evidence>
<keyword evidence="1" id="KW-0812">Transmembrane</keyword>
<dbReference type="RefSeq" id="WP_193501711.1">
    <property type="nucleotide sequence ID" value="NZ_JADCKC010000002.1"/>
</dbReference>
<feature type="transmembrane region" description="Helical" evidence="1">
    <location>
        <begin position="12"/>
        <end position="33"/>
    </location>
</feature>
<keyword evidence="1" id="KW-0472">Membrane</keyword>
<feature type="transmembrane region" description="Helical" evidence="1">
    <location>
        <begin position="39"/>
        <end position="60"/>
    </location>
</feature>
<organism evidence="2 3">
    <name type="scientific">Gemmiger gallinarum</name>
    <dbReference type="NCBI Taxonomy" id="2779354"/>
    <lineage>
        <taxon>Bacteria</taxon>
        <taxon>Bacillati</taxon>
        <taxon>Bacillota</taxon>
        <taxon>Clostridia</taxon>
        <taxon>Eubacteriales</taxon>
        <taxon>Gemmiger</taxon>
    </lineage>
</organism>
<keyword evidence="3" id="KW-1185">Reference proteome</keyword>
<evidence type="ECO:0000256" key="1">
    <source>
        <dbReference type="SAM" id="Phobius"/>
    </source>
</evidence>
<gene>
    <name evidence="2" type="ORF">INF35_09265</name>
</gene>
<feature type="transmembrane region" description="Helical" evidence="1">
    <location>
        <begin position="102"/>
        <end position="126"/>
    </location>
</feature>
<feature type="transmembrane region" description="Helical" evidence="1">
    <location>
        <begin position="67"/>
        <end position="90"/>
    </location>
</feature>
<reference evidence="2 3" key="1">
    <citation type="submission" date="2020-10" db="EMBL/GenBank/DDBJ databases">
        <title>ChiBAC.</title>
        <authorList>
            <person name="Zenner C."/>
            <person name="Hitch T.C.A."/>
            <person name="Clavel T."/>
        </authorList>
    </citation>
    <scope>NUCLEOTIDE SEQUENCE [LARGE SCALE GENOMIC DNA]</scope>
    <source>
        <strain evidence="2 3">DSM 109015</strain>
    </source>
</reference>
<evidence type="ECO:0000313" key="2">
    <source>
        <dbReference type="EMBL" id="MBE5037972.1"/>
    </source>
</evidence>
<name>A0ABR9R4C6_9FIRM</name>